<organism evidence="1 2">
    <name type="scientific">Favolaschia claudopus</name>
    <dbReference type="NCBI Taxonomy" id="2862362"/>
    <lineage>
        <taxon>Eukaryota</taxon>
        <taxon>Fungi</taxon>
        <taxon>Dikarya</taxon>
        <taxon>Basidiomycota</taxon>
        <taxon>Agaricomycotina</taxon>
        <taxon>Agaricomycetes</taxon>
        <taxon>Agaricomycetidae</taxon>
        <taxon>Agaricales</taxon>
        <taxon>Marasmiineae</taxon>
        <taxon>Mycenaceae</taxon>
        <taxon>Favolaschia</taxon>
    </lineage>
</organism>
<dbReference type="SUPFAM" id="SSF54695">
    <property type="entry name" value="POZ domain"/>
    <property type="match status" value="1"/>
</dbReference>
<protein>
    <submittedName>
        <fullName evidence="1">BTB domain-containing protein</fullName>
    </submittedName>
</protein>
<evidence type="ECO:0000313" key="2">
    <source>
        <dbReference type="Proteomes" id="UP001362999"/>
    </source>
</evidence>
<dbReference type="Proteomes" id="UP001362999">
    <property type="component" value="Unassembled WGS sequence"/>
</dbReference>
<gene>
    <name evidence="1" type="ORF">R3P38DRAFT_2827190</name>
</gene>
<name>A0AAW0ELM0_9AGAR</name>
<reference evidence="1 2" key="1">
    <citation type="journal article" date="2024" name="J Genomics">
        <title>Draft genome sequencing and assembly of Favolaschia claudopus CIRM-BRFM 2984 isolated from oak limbs.</title>
        <authorList>
            <person name="Navarro D."/>
            <person name="Drula E."/>
            <person name="Chaduli D."/>
            <person name="Cazenave R."/>
            <person name="Ahrendt S."/>
            <person name="Wang J."/>
            <person name="Lipzen A."/>
            <person name="Daum C."/>
            <person name="Barry K."/>
            <person name="Grigoriev I.V."/>
            <person name="Favel A."/>
            <person name="Rosso M.N."/>
            <person name="Martin F."/>
        </authorList>
    </citation>
    <scope>NUCLEOTIDE SEQUENCE [LARGE SCALE GENOMIC DNA]</scope>
    <source>
        <strain evidence="1 2">CIRM-BRFM 2984</strain>
    </source>
</reference>
<dbReference type="EMBL" id="JAWWNJ010000001">
    <property type="protein sequence ID" value="KAK7064947.1"/>
    <property type="molecule type" value="Genomic_DNA"/>
</dbReference>
<evidence type="ECO:0000313" key="1">
    <source>
        <dbReference type="EMBL" id="KAK7064947.1"/>
    </source>
</evidence>
<comment type="caution">
    <text evidence="1">The sequence shown here is derived from an EMBL/GenBank/DDBJ whole genome shotgun (WGS) entry which is preliminary data.</text>
</comment>
<sequence length="323" mass="36955">MDVDSEQAPATDQGLTRAEGLYFEDCGLIIQAESTLFRISRDYLASQSPVFRDMLSLPPPKTADMMDGCPFVQLPDTAKDVTVFLKALMFCDFFEAHPVQVSFAIVIGVFRMSHKYEVDSLRKRALVHICAAYPTTLGEYDRLIASQIKPIWTRSPEEVDSFVLLARELSFDWILPVAFYQICEIVPESHMLSGPYELKDKVRLVTACRILEGSATSNFLQFLWPGEGNVSGCSSPARCREAKFHARQLAEEYRERIPNAFPALPLRIWEVRDWVHVAVCQTCLAFMKREHQLAKQNFWDNLPAMFDLPEWSELEKIKIEAFK</sequence>
<accession>A0AAW0ELM0</accession>
<proteinExistence type="predicted"/>
<keyword evidence="2" id="KW-1185">Reference proteome</keyword>
<dbReference type="InterPro" id="IPR011333">
    <property type="entry name" value="SKP1/BTB/POZ_sf"/>
</dbReference>
<dbReference type="AlphaFoldDB" id="A0AAW0ELM0"/>
<dbReference type="Gene3D" id="3.30.710.10">
    <property type="entry name" value="Potassium Channel Kv1.1, Chain A"/>
    <property type="match status" value="1"/>
</dbReference>